<keyword evidence="11" id="KW-0547">Nucleotide-binding</keyword>
<evidence type="ECO:0000256" key="6">
    <source>
        <dbReference type="ARBA" id="ARBA00022527"/>
    </source>
</evidence>
<keyword evidence="16" id="KW-0007">Acetylation</keyword>
<reference evidence="29" key="1">
    <citation type="submission" date="2025-08" db="UniProtKB">
        <authorList>
            <consortium name="RefSeq"/>
        </authorList>
    </citation>
    <scope>IDENTIFICATION</scope>
    <source>
        <strain evidence="29">15112-1751.03</strain>
        <tissue evidence="29">Whole Adult</tissue>
    </source>
</reference>
<dbReference type="FunFam" id="1.10.510.10:FF:000078">
    <property type="entry name" value="Serine/threonine-protein kinase PRP4 homolog"/>
    <property type="match status" value="1"/>
</dbReference>
<feature type="compositionally biased region" description="Basic residues" evidence="26">
    <location>
        <begin position="43"/>
        <end position="57"/>
    </location>
</feature>
<evidence type="ECO:0000256" key="22">
    <source>
        <dbReference type="ARBA" id="ARBA00046964"/>
    </source>
</evidence>
<evidence type="ECO:0000313" key="28">
    <source>
        <dbReference type="Proteomes" id="UP000515160"/>
    </source>
</evidence>
<dbReference type="InterPro" id="IPR044092">
    <property type="entry name" value="STKc_PRP4"/>
</dbReference>
<keyword evidence="8" id="KW-0507">mRNA processing</keyword>
<keyword evidence="15" id="KW-0832">Ubl conjugation</keyword>
<evidence type="ECO:0000256" key="13">
    <source>
        <dbReference type="ARBA" id="ARBA00022838"/>
    </source>
</evidence>
<feature type="region of interest" description="Disordered" evidence="26">
    <location>
        <begin position="175"/>
        <end position="600"/>
    </location>
</feature>
<evidence type="ECO:0000256" key="7">
    <source>
        <dbReference type="ARBA" id="ARBA00022553"/>
    </source>
</evidence>
<dbReference type="Pfam" id="PF00069">
    <property type="entry name" value="Pkinase"/>
    <property type="match status" value="1"/>
</dbReference>
<protein>
    <recommendedName>
        <fullName evidence="20">Serine/threonine-protein kinase PRP4 homolog</fullName>
        <ecNumber evidence="3">2.7.11.1</ecNumber>
    </recommendedName>
    <alternativeName>
        <fullName evidence="21">PRP4 pre-mRNA-processing factor 4 homolog</fullName>
    </alternativeName>
</protein>
<evidence type="ECO:0000256" key="23">
    <source>
        <dbReference type="ARBA" id="ARBA00048659"/>
    </source>
</evidence>
<dbReference type="PROSITE" id="PS50011">
    <property type="entry name" value="PROTEIN_KINASE_DOM"/>
    <property type="match status" value="1"/>
</dbReference>
<keyword evidence="6" id="KW-0723">Serine/threonine-protein kinase</keyword>
<keyword evidence="14" id="KW-0067">ATP-binding</keyword>
<accession>A0A6P8WT98</accession>
<organism evidence="28 29">
    <name type="scientific">Drosophila albomicans</name>
    <name type="common">Fruit fly</name>
    <dbReference type="NCBI Taxonomy" id="7291"/>
    <lineage>
        <taxon>Eukaryota</taxon>
        <taxon>Metazoa</taxon>
        <taxon>Ecdysozoa</taxon>
        <taxon>Arthropoda</taxon>
        <taxon>Hexapoda</taxon>
        <taxon>Insecta</taxon>
        <taxon>Pterygota</taxon>
        <taxon>Neoptera</taxon>
        <taxon>Endopterygota</taxon>
        <taxon>Diptera</taxon>
        <taxon>Brachycera</taxon>
        <taxon>Muscomorpha</taxon>
        <taxon>Ephydroidea</taxon>
        <taxon>Drosophilidae</taxon>
        <taxon>Drosophila</taxon>
    </lineage>
</organism>
<evidence type="ECO:0000256" key="5">
    <source>
        <dbReference type="ARBA" id="ARBA00022499"/>
    </source>
</evidence>
<feature type="compositionally biased region" description="Basic and acidic residues" evidence="26">
    <location>
        <begin position="191"/>
        <end position="212"/>
    </location>
</feature>
<name>A0A6P8WT98_DROAB</name>
<feature type="compositionally biased region" description="Basic and acidic residues" evidence="26">
    <location>
        <begin position="520"/>
        <end position="533"/>
    </location>
</feature>
<dbReference type="Gene3D" id="1.10.510.10">
    <property type="entry name" value="Transferase(Phosphotransferase) domain 1"/>
    <property type="match status" value="1"/>
</dbReference>
<evidence type="ECO:0000256" key="2">
    <source>
        <dbReference type="ARBA" id="ARBA00004629"/>
    </source>
</evidence>
<feature type="compositionally biased region" description="Basic residues" evidence="26">
    <location>
        <begin position="21"/>
        <end position="36"/>
    </location>
</feature>
<dbReference type="GO" id="GO:0005681">
    <property type="term" value="C:spliceosomal complex"/>
    <property type="evidence" value="ECO:0007669"/>
    <property type="project" value="UniProtKB-KW"/>
</dbReference>
<keyword evidence="25" id="KW-0175">Coiled coil</keyword>
<dbReference type="PANTHER" id="PTHR24058:SF103">
    <property type="entry name" value="SERINE_THREONINE-PROTEIN KINASE PRP4 HOMOLOG"/>
    <property type="match status" value="1"/>
</dbReference>
<keyword evidence="13" id="KW-0995">Kinetochore</keyword>
<evidence type="ECO:0000256" key="9">
    <source>
        <dbReference type="ARBA" id="ARBA00022679"/>
    </source>
</evidence>
<dbReference type="RefSeq" id="XP_034106916.1">
    <property type="nucleotide sequence ID" value="XM_034251025.2"/>
</dbReference>
<dbReference type="InterPro" id="IPR008271">
    <property type="entry name" value="Ser/Thr_kinase_AS"/>
</dbReference>
<evidence type="ECO:0000256" key="19">
    <source>
        <dbReference type="ARBA" id="ARBA00023596"/>
    </source>
</evidence>
<dbReference type="FunFam" id="3.30.200.20:FF:000123">
    <property type="entry name" value="serine/threonine-protein kinase PRP4 homolog"/>
    <property type="match status" value="1"/>
</dbReference>
<evidence type="ECO:0000256" key="10">
    <source>
        <dbReference type="ARBA" id="ARBA00022728"/>
    </source>
</evidence>
<evidence type="ECO:0000256" key="14">
    <source>
        <dbReference type="ARBA" id="ARBA00022840"/>
    </source>
</evidence>
<feature type="compositionally biased region" description="Gly residues" evidence="26">
    <location>
        <begin position="460"/>
        <end position="477"/>
    </location>
</feature>
<comment type="similarity">
    <text evidence="19">Belongs to the protein kinase superfamily. CMGC Ser/Thr protein kinase family.</text>
</comment>
<dbReference type="PANTHER" id="PTHR24058">
    <property type="entry name" value="DUAL SPECIFICITY PROTEIN KINASE"/>
    <property type="match status" value="1"/>
</dbReference>
<evidence type="ECO:0000256" key="17">
    <source>
        <dbReference type="ARBA" id="ARBA00023187"/>
    </source>
</evidence>
<evidence type="ECO:0000256" key="11">
    <source>
        <dbReference type="ARBA" id="ARBA00022741"/>
    </source>
</evidence>
<feature type="compositionally biased region" description="Polar residues" evidence="26">
    <location>
        <begin position="537"/>
        <end position="564"/>
    </location>
</feature>
<feature type="compositionally biased region" description="Low complexity" evidence="26">
    <location>
        <begin position="229"/>
        <end position="240"/>
    </location>
</feature>
<dbReference type="GO" id="GO:0045292">
    <property type="term" value="P:mRNA cis splicing, via spliceosome"/>
    <property type="evidence" value="ECO:0007669"/>
    <property type="project" value="InterPro"/>
</dbReference>
<evidence type="ECO:0000256" key="25">
    <source>
        <dbReference type="SAM" id="Coils"/>
    </source>
</evidence>
<evidence type="ECO:0000256" key="26">
    <source>
        <dbReference type="SAM" id="MobiDB-lite"/>
    </source>
</evidence>
<evidence type="ECO:0000256" key="15">
    <source>
        <dbReference type="ARBA" id="ARBA00022843"/>
    </source>
</evidence>
<comment type="catalytic activity">
    <reaction evidence="23">
        <text>L-threonyl-[protein] + ATP = O-phospho-L-threonyl-[protein] + ADP + H(+)</text>
        <dbReference type="Rhea" id="RHEA:46608"/>
        <dbReference type="Rhea" id="RHEA-COMP:11060"/>
        <dbReference type="Rhea" id="RHEA-COMP:11605"/>
        <dbReference type="ChEBI" id="CHEBI:15378"/>
        <dbReference type="ChEBI" id="CHEBI:30013"/>
        <dbReference type="ChEBI" id="CHEBI:30616"/>
        <dbReference type="ChEBI" id="CHEBI:61977"/>
        <dbReference type="ChEBI" id="CHEBI:456216"/>
        <dbReference type="EC" id="2.7.11.1"/>
    </reaction>
    <physiologicalReaction direction="left-to-right" evidence="23">
        <dbReference type="Rhea" id="RHEA:46609"/>
    </physiologicalReaction>
</comment>
<dbReference type="CTD" id="8899"/>
<keyword evidence="12 29" id="KW-0418">Kinase</keyword>
<dbReference type="InterPro" id="IPR050494">
    <property type="entry name" value="Ser_Thr_dual-spec_kinase"/>
</dbReference>
<dbReference type="GeneID" id="117569742"/>
<feature type="compositionally biased region" description="Basic and acidic residues" evidence="26">
    <location>
        <begin position="363"/>
        <end position="427"/>
    </location>
</feature>
<dbReference type="Gene3D" id="3.30.200.20">
    <property type="entry name" value="Phosphorylase Kinase, domain 1"/>
    <property type="match status" value="1"/>
</dbReference>
<keyword evidence="28" id="KW-1185">Reference proteome</keyword>
<feature type="coiled-coil region" evidence="25">
    <location>
        <begin position="148"/>
        <end position="175"/>
    </location>
</feature>
<feature type="compositionally biased region" description="Polar residues" evidence="26">
    <location>
        <begin position="244"/>
        <end position="263"/>
    </location>
</feature>
<comment type="subcellular location">
    <subcellularLocation>
        <location evidence="2">Chromosome</location>
        <location evidence="2">Centromere</location>
        <location evidence="2">Kinetochore</location>
    </subcellularLocation>
    <subcellularLocation>
        <location evidence="1">Nucleus</location>
    </subcellularLocation>
</comment>
<feature type="compositionally biased region" description="Low complexity" evidence="26">
    <location>
        <begin position="71"/>
        <end position="80"/>
    </location>
</feature>
<feature type="domain" description="Protein kinase" evidence="27">
    <location>
        <begin position="659"/>
        <end position="975"/>
    </location>
</feature>
<keyword evidence="10" id="KW-0747">Spliceosome</keyword>
<feature type="compositionally biased region" description="Basic and acidic residues" evidence="26">
    <location>
        <begin position="319"/>
        <end position="347"/>
    </location>
</feature>
<dbReference type="CDD" id="cd14135">
    <property type="entry name" value="STKc_PRP4"/>
    <property type="match status" value="1"/>
</dbReference>
<keyword evidence="7" id="KW-0597">Phosphoprotein</keyword>
<keyword evidence="4" id="KW-0158">Chromosome</keyword>
<dbReference type="GO" id="GO:0000776">
    <property type="term" value="C:kinetochore"/>
    <property type="evidence" value="ECO:0007669"/>
    <property type="project" value="UniProtKB-KW"/>
</dbReference>
<evidence type="ECO:0000256" key="1">
    <source>
        <dbReference type="ARBA" id="ARBA00004123"/>
    </source>
</evidence>
<dbReference type="Proteomes" id="UP000515160">
    <property type="component" value="Chromosome 3"/>
</dbReference>
<evidence type="ECO:0000256" key="3">
    <source>
        <dbReference type="ARBA" id="ARBA00012513"/>
    </source>
</evidence>
<keyword evidence="5" id="KW-1017">Isopeptide bond</keyword>
<proteinExistence type="inferred from homology"/>
<comment type="catalytic activity">
    <reaction evidence="24">
        <text>L-seryl-[protein] + ATP = O-phospho-L-seryl-[protein] + ADP + H(+)</text>
        <dbReference type="Rhea" id="RHEA:17989"/>
        <dbReference type="Rhea" id="RHEA-COMP:9863"/>
        <dbReference type="Rhea" id="RHEA-COMP:11604"/>
        <dbReference type="ChEBI" id="CHEBI:15378"/>
        <dbReference type="ChEBI" id="CHEBI:29999"/>
        <dbReference type="ChEBI" id="CHEBI:30616"/>
        <dbReference type="ChEBI" id="CHEBI:83421"/>
        <dbReference type="ChEBI" id="CHEBI:456216"/>
        <dbReference type="EC" id="2.7.11.1"/>
    </reaction>
    <physiologicalReaction direction="left-to-right" evidence="24">
        <dbReference type="Rhea" id="RHEA:17990"/>
    </physiologicalReaction>
</comment>
<gene>
    <name evidence="29" type="primary">LOC117569742</name>
</gene>
<feature type="region of interest" description="Disordered" evidence="26">
    <location>
        <begin position="1"/>
        <end position="99"/>
    </location>
</feature>
<keyword evidence="17" id="KW-0508">mRNA splicing</keyword>
<evidence type="ECO:0000256" key="21">
    <source>
        <dbReference type="ARBA" id="ARBA00031858"/>
    </source>
</evidence>
<evidence type="ECO:0000256" key="12">
    <source>
        <dbReference type="ARBA" id="ARBA00022777"/>
    </source>
</evidence>
<evidence type="ECO:0000256" key="20">
    <source>
        <dbReference type="ARBA" id="ARBA00023637"/>
    </source>
</evidence>
<dbReference type="InterPro" id="IPR011009">
    <property type="entry name" value="Kinase-like_dom_sf"/>
</dbReference>
<evidence type="ECO:0000256" key="24">
    <source>
        <dbReference type="ARBA" id="ARBA00048977"/>
    </source>
</evidence>
<evidence type="ECO:0000259" key="27">
    <source>
        <dbReference type="PROSITE" id="PS50011"/>
    </source>
</evidence>
<dbReference type="SMART" id="SM00220">
    <property type="entry name" value="S_TKc"/>
    <property type="match status" value="1"/>
</dbReference>
<evidence type="ECO:0000313" key="29">
    <source>
        <dbReference type="RefSeq" id="XP_034106916.1"/>
    </source>
</evidence>
<keyword evidence="18" id="KW-0539">Nucleus</keyword>
<dbReference type="GO" id="GO:0004674">
    <property type="term" value="F:protein serine/threonine kinase activity"/>
    <property type="evidence" value="ECO:0007669"/>
    <property type="project" value="UniProtKB-KW"/>
</dbReference>
<dbReference type="InterPro" id="IPR000719">
    <property type="entry name" value="Prot_kinase_dom"/>
</dbReference>
<evidence type="ECO:0000256" key="4">
    <source>
        <dbReference type="ARBA" id="ARBA00022454"/>
    </source>
</evidence>
<keyword evidence="9" id="KW-0808">Transferase</keyword>
<evidence type="ECO:0000256" key="8">
    <source>
        <dbReference type="ARBA" id="ARBA00022664"/>
    </source>
</evidence>
<feature type="compositionally biased region" description="Basic and acidic residues" evidence="26">
    <location>
        <begin position="435"/>
        <end position="459"/>
    </location>
</feature>
<dbReference type="GO" id="GO:0005524">
    <property type="term" value="F:ATP binding"/>
    <property type="evidence" value="ECO:0007669"/>
    <property type="project" value="UniProtKB-KW"/>
</dbReference>
<evidence type="ECO:0000256" key="18">
    <source>
        <dbReference type="ARBA" id="ARBA00023242"/>
    </source>
</evidence>
<dbReference type="SUPFAM" id="SSF56112">
    <property type="entry name" value="Protein kinase-like (PK-like)"/>
    <property type="match status" value="1"/>
</dbReference>
<dbReference type="EC" id="2.7.11.1" evidence="3"/>
<evidence type="ECO:0000256" key="16">
    <source>
        <dbReference type="ARBA" id="ARBA00022990"/>
    </source>
</evidence>
<dbReference type="OrthoDB" id="3967at2759"/>
<dbReference type="PROSITE" id="PS00108">
    <property type="entry name" value="PROTEIN_KINASE_ST"/>
    <property type="match status" value="1"/>
</dbReference>
<feature type="compositionally biased region" description="Acidic residues" evidence="26">
    <location>
        <begin position="498"/>
        <end position="519"/>
    </location>
</feature>
<dbReference type="AlphaFoldDB" id="A0A6P8WT98"/>
<sequence>MTSDEKSYDSSDNSEAEERRSAKHKKSKKHKKHKKSSSADNKVHKKHKKSKKRHRHHSESSNASDNKQRNSSSQSQSLSSKFTEIMQKNGGDFRIIKPNMQTDPCSLVEEITKTIQNKVMTVPVLEVASSGSESEVPMDVVSPVIDPKLEDELNLEELMKQKALLQARLGAYMSDTECDESRSNSVLVKRNSRDEDNGERRRQQQQPREQHHQQTKLAASEAPSKRRLNSSSNSCAQSAAPLATATSKHVNNQQTNIHNSNESDVILLDDSSGGQRTPSPTPDKRRRHASPPPHSLPASAHPRSRTRDEPPPAAASSRNHRDAGRERRSRERMPREQRSRTPRRRLEQQQQQHNRGDQRRHHQEYNRNMEDLRQEINRDKQRERREQSRERDRRPSDREHNRQPAEQRGGRPRERERERERERDRWNRPRSHSRSKFESDRRRERERQLEQDRDGDRGAARGGAGRGARGSGNGVGAGERDRYKGSLSEGQKQHDKESSDEENESFDIDINEDDDDEERIIELRRKQREELLKKLGSNDQESRTTSPTPRKSNSYESRSTSPVSSRVDRSQRTPTPTLRDKVEEEEEEPQLNAAKNSAVKEKRNDWDMFADQDVDSNFDSPSTIVQNKHQNENPALTDNWDDAEGYYRVRIGEVLDNRYLVSGYTGQGVFSNVVRGRDQARGAANVAIKIIRNNEIMHKTGLRELEVLKKLNDADPDDRFHCLRLYRHFFHKQHLCMVFEPLAMNLREVLKKYGKNVGLHIKAVRSYTQQLFLALKLLKKTGILHADIKPDNILVNENNLILKLCDFGSASGISENEITPYLVSRFYRAPEIILGIPYDYGIDTWSAGCTIYELYTGKILYSGKSNNQMLKFFMDVKGKIPNRIVRKGQFREQHFDQSCNFLYHEIDKLTEREKIVVMPVVKPSRNLQQELIADQNLPDDQHRKVTQLKDLLENMFALDPGKRISLNQALMHPFIQEKM</sequence>
<comment type="subunit">
    <text evidence="22">Interacts with CLK1 C-terminus. Associates with the U5 snRNP and NCOR1 deacetylase complexes. Identified in the spliceosome C complex.</text>
</comment>